<proteinExistence type="predicted"/>
<evidence type="ECO:0000313" key="1">
    <source>
        <dbReference type="EMBL" id="MPN06935.1"/>
    </source>
</evidence>
<comment type="caution">
    <text evidence="1">The sequence shown here is derived from an EMBL/GenBank/DDBJ whole genome shotgun (WGS) entry which is preliminary data.</text>
</comment>
<dbReference type="EMBL" id="VSSQ01052883">
    <property type="protein sequence ID" value="MPN06935.1"/>
    <property type="molecule type" value="Genomic_DNA"/>
</dbReference>
<protein>
    <submittedName>
        <fullName evidence="1">Uncharacterized protein</fullName>
    </submittedName>
</protein>
<accession>A0A645EY15</accession>
<sequence>MHPNISTIQGVKAMPRPIAMVKIFKATHLNWQYHLTFRVYRRVKTKAYEKQRNKY</sequence>
<reference evidence="1" key="1">
    <citation type="submission" date="2019-08" db="EMBL/GenBank/DDBJ databases">
        <authorList>
            <person name="Kucharzyk K."/>
            <person name="Murdoch R.W."/>
            <person name="Higgins S."/>
            <person name="Loffler F."/>
        </authorList>
    </citation>
    <scope>NUCLEOTIDE SEQUENCE</scope>
</reference>
<name>A0A645EY15_9ZZZZ</name>
<organism evidence="1">
    <name type="scientific">bioreactor metagenome</name>
    <dbReference type="NCBI Taxonomy" id="1076179"/>
    <lineage>
        <taxon>unclassified sequences</taxon>
        <taxon>metagenomes</taxon>
        <taxon>ecological metagenomes</taxon>
    </lineage>
</organism>
<dbReference type="AlphaFoldDB" id="A0A645EY15"/>
<gene>
    <name evidence="1" type="ORF">SDC9_154192</name>
</gene>